<dbReference type="PANTHER" id="PTHR30419:SF25">
    <property type="entry name" value="HTH-TYPE TRANSCRIPTIONAL REGULATOR YTLI"/>
    <property type="match status" value="1"/>
</dbReference>
<keyword evidence="4" id="KW-0804">Transcription</keyword>
<sequence>MNFLNIKYFMAIAEEQSISAAARKLFVSQQSLSEHLKKLESEIGVPLFNRETPLSLTVAGECFFEGGKELLSAYDRMLANIDNVTTKRRSKITIGISTYDVPPFLPDLLMRFSEKYPQYDVSVVKRLHTDISHNMRGVDLYISYLPLDEELEHVILINHDPYHAIFHKSLAEKVYGDRWPSIEEKLIETRDLSLLKEMPFLVLKDRQGQLARDLNSIFQQYNFTPEIGFLSENGDLNAEMCVKGAGCLLAPTDFMNRRFFASPSRPADNLLHYPIDITGFDPKLAICYEKGKHLHTAEICFLKEARLLFTESKDK</sequence>
<dbReference type="InterPro" id="IPR000847">
    <property type="entry name" value="LysR_HTH_N"/>
</dbReference>
<dbReference type="OrthoDB" id="1652954at2"/>
<keyword evidence="7" id="KW-1185">Reference proteome</keyword>
<evidence type="ECO:0000256" key="4">
    <source>
        <dbReference type="ARBA" id="ARBA00023163"/>
    </source>
</evidence>
<dbReference type="GO" id="GO:0005829">
    <property type="term" value="C:cytosol"/>
    <property type="evidence" value="ECO:0007669"/>
    <property type="project" value="TreeGrafter"/>
</dbReference>
<dbReference type="SUPFAM" id="SSF46785">
    <property type="entry name" value="Winged helix' DNA-binding domain"/>
    <property type="match status" value="1"/>
</dbReference>
<dbReference type="EMBL" id="QGDL01000005">
    <property type="protein sequence ID" value="PWJ29775.1"/>
    <property type="molecule type" value="Genomic_DNA"/>
</dbReference>
<dbReference type="AlphaFoldDB" id="A0A2Y9BC71"/>
<dbReference type="PANTHER" id="PTHR30419">
    <property type="entry name" value="HTH-TYPE TRANSCRIPTIONAL REGULATOR YBHD"/>
    <property type="match status" value="1"/>
</dbReference>
<dbReference type="InterPro" id="IPR050950">
    <property type="entry name" value="HTH-type_LysR_regulators"/>
</dbReference>
<gene>
    <name evidence="6" type="ORF">A8806_10577</name>
</gene>
<dbReference type="SUPFAM" id="SSF53850">
    <property type="entry name" value="Periplasmic binding protein-like II"/>
    <property type="match status" value="1"/>
</dbReference>
<dbReference type="InterPro" id="IPR005119">
    <property type="entry name" value="LysR_subst-bd"/>
</dbReference>
<dbReference type="PRINTS" id="PR00039">
    <property type="entry name" value="HTHLYSR"/>
</dbReference>
<dbReference type="PROSITE" id="PS50931">
    <property type="entry name" value="HTH_LYSR"/>
    <property type="match status" value="1"/>
</dbReference>
<evidence type="ECO:0000259" key="5">
    <source>
        <dbReference type="PROSITE" id="PS50931"/>
    </source>
</evidence>
<keyword evidence="3" id="KW-0238">DNA-binding</keyword>
<dbReference type="GO" id="GO:0003700">
    <property type="term" value="F:DNA-binding transcription factor activity"/>
    <property type="evidence" value="ECO:0007669"/>
    <property type="project" value="InterPro"/>
</dbReference>
<comment type="caution">
    <text evidence="6">The sequence shown here is derived from an EMBL/GenBank/DDBJ whole genome shotgun (WGS) entry which is preliminary data.</text>
</comment>
<dbReference type="CDD" id="cd05466">
    <property type="entry name" value="PBP2_LTTR_substrate"/>
    <property type="match status" value="1"/>
</dbReference>
<dbReference type="Pfam" id="PF00126">
    <property type="entry name" value="HTH_1"/>
    <property type="match status" value="1"/>
</dbReference>
<proteinExistence type="inferred from homology"/>
<accession>A0A2Y9BC71</accession>
<protein>
    <submittedName>
        <fullName evidence="6">LysR family transcriptional regulator</fullName>
    </submittedName>
</protein>
<reference evidence="6 7" key="1">
    <citation type="submission" date="2018-05" db="EMBL/GenBank/DDBJ databases">
        <title>The Hungate 1000. A catalogue of reference genomes from the rumen microbiome.</title>
        <authorList>
            <person name="Kelly W."/>
        </authorList>
    </citation>
    <scope>NUCLEOTIDE SEQUENCE [LARGE SCALE GENOMIC DNA]</scope>
    <source>
        <strain evidence="6 7">NLAE-zl-C242</strain>
    </source>
</reference>
<evidence type="ECO:0000256" key="1">
    <source>
        <dbReference type="ARBA" id="ARBA00009437"/>
    </source>
</evidence>
<dbReference type="InterPro" id="IPR036390">
    <property type="entry name" value="WH_DNA-bd_sf"/>
</dbReference>
<dbReference type="GO" id="GO:0003677">
    <property type="term" value="F:DNA binding"/>
    <property type="evidence" value="ECO:0007669"/>
    <property type="project" value="UniProtKB-KW"/>
</dbReference>
<dbReference type="Gene3D" id="3.40.190.290">
    <property type="match status" value="1"/>
</dbReference>
<dbReference type="Pfam" id="PF03466">
    <property type="entry name" value="LysR_substrate"/>
    <property type="match status" value="1"/>
</dbReference>
<feature type="domain" description="HTH lysR-type" evidence="5">
    <location>
        <begin position="1"/>
        <end position="57"/>
    </location>
</feature>
<evidence type="ECO:0000313" key="7">
    <source>
        <dbReference type="Proteomes" id="UP000245845"/>
    </source>
</evidence>
<evidence type="ECO:0000256" key="3">
    <source>
        <dbReference type="ARBA" id="ARBA00023125"/>
    </source>
</evidence>
<keyword evidence="2" id="KW-0805">Transcription regulation</keyword>
<evidence type="ECO:0000256" key="2">
    <source>
        <dbReference type="ARBA" id="ARBA00023015"/>
    </source>
</evidence>
<name>A0A2Y9BC71_9FIRM</name>
<dbReference type="FunFam" id="1.10.10.10:FF:000001">
    <property type="entry name" value="LysR family transcriptional regulator"/>
    <property type="match status" value="1"/>
</dbReference>
<dbReference type="Gene3D" id="1.10.10.10">
    <property type="entry name" value="Winged helix-like DNA-binding domain superfamily/Winged helix DNA-binding domain"/>
    <property type="match status" value="1"/>
</dbReference>
<dbReference type="RefSeq" id="WP_109730917.1">
    <property type="nucleotide sequence ID" value="NZ_BAAACK010000018.1"/>
</dbReference>
<evidence type="ECO:0000313" key="6">
    <source>
        <dbReference type="EMBL" id="PWJ29775.1"/>
    </source>
</evidence>
<comment type="similarity">
    <text evidence="1">Belongs to the LysR transcriptional regulatory family.</text>
</comment>
<dbReference type="InterPro" id="IPR036388">
    <property type="entry name" value="WH-like_DNA-bd_sf"/>
</dbReference>
<dbReference type="Proteomes" id="UP000245845">
    <property type="component" value="Unassembled WGS sequence"/>
</dbReference>
<organism evidence="6 7">
    <name type="scientific">Faecalicatena orotica</name>
    <dbReference type="NCBI Taxonomy" id="1544"/>
    <lineage>
        <taxon>Bacteria</taxon>
        <taxon>Bacillati</taxon>
        <taxon>Bacillota</taxon>
        <taxon>Clostridia</taxon>
        <taxon>Lachnospirales</taxon>
        <taxon>Lachnospiraceae</taxon>
        <taxon>Faecalicatena</taxon>
    </lineage>
</organism>